<dbReference type="GO" id="GO:0005576">
    <property type="term" value="C:extracellular region"/>
    <property type="evidence" value="ECO:0007669"/>
    <property type="project" value="InterPro"/>
</dbReference>
<feature type="domain" description="Chitin-binding type-2" evidence="7">
    <location>
        <begin position="94"/>
        <end position="142"/>
    </location>
</feature>
<dbReference type="Gene3D" id="2.170.140.10">
    <property type="entry name" value="Chitin binding domain"/>
    <property type="match status" value="2"/>
</dbReference>
<accession>A0A6J2T520</accession>
<keyword evidence="2 6" id="KW-0732">Signal</keyword>
<reference evidence="9" key="1">
    <citation type="submission" date="2025-08" db="UniProtKB">
        <authorList>
            <consortium name="RefSeq"/>
        </authorList>
    </citation>
    <scope>IDENTIFICATION</scope>
    <source>
        <strain evidence="9">11010-0011.00</strain>
        <tissue evidence="9">Whole body</tissue>
    </source>
</reference>
<evidence type="ECO:0000256" key="1">
    <source>
        <dbReference type="ARBA" id="ARBA00022669"/>
    </source>
</evidence>
<dbReference type="GO" id="GO:0008061">
    <property type="term" value="F:chitin binding"/>
    <property type="evidence" value="ECO:0007669"/>
    <property type="project" value="UniProtKB-KW"/>
</dbReference>
<dbReference type="InterPro" id="IPR002557">
    <property type="entry name" value="Chitin-bd_dom"/>
</dbReference>
<keyword evidence="5" id="KW-0325">Glycoprotein</keyword>
<evidence type="ECO:0000256" key="3">
    <source>
        <dbReference type="ARBA" id="ARBA00022737"/>
    </source>
</evidence>
<dbReference type="InterPro" id="IPR036508">
    <property type="entry name" value="Chitin-bd_dom_sf"/>
</dbReference>
<proteinExistence type="predicted"/>
<dbReference type="SMART" id="SM00494">
    <property type="entry name" value="ChtBD2"/>
    <property type="match status" value="5"/>
</dbReference>
<organism evidence="8 9">
    <name type="scientific">Drosophila lebanonensis</name>
    <name type="common">Fruit fly</name>
    <name type="synonym">Scaptodrosophila lebanonensis</name>
    <dbReference type="NCBI Taxonomy" id="7225"/>
    <lineage>
        <taxon>Eukaryota</taxon>
        <taxon>Metazoa</taxon>
        <taxon>Ecdysozoa</taxon>
        <taxon>Arthropoda</taxon>
        <taxon>Hexapoda</taxon>
        <taxon>Insecta</taxon>
        <taxon>Pterygota</taxon>
        <taxon>Neoptera</taxon>
        <taxon>Endopterygota</taxon>
        <taxon>Diptera</taxon>
        <taxon>Brachycera</taxon>
        <taxon>Muscomorpha</taxon>
        <taxon>Ephydroidea</taxon>
        <taxon>Drosophilidae</taxon>
        <taxon>Scaptodrosophila</taxon>
    </lineage>
</organism>
<dbReference type="PROSITE" id="PS50940">
    <property type="entry name" value="CHIT_BIND_II"/>
    <property type="match status" value="4"/>
</dbReference>
<feature type="domain" description="Chitin-binding type-2" evidence="7">
    <location>
        <begin position="293"/>
        <end position="360"/>
    </location>
</feature>
<evidence type="ECO:0000259" key="7">
    <source>
        <dbReference type="PROSITE" id="PS50940"/>
    </source>
</evidence>
<dbReference type="OrthoDB" id="6020543at2759"/>
<dbReference type="SUPFAM" id="SSF57625">
    <property type="entry name" value="Invertebrate chitin-binding proteins"/>
    <property type="match status" value="4"/>
</dbReference>
<name>A0A6J2T520_DROLE</name>
<keyword evidence="8" id="KW-1185">Reference proteome</keyword>
<keyword evidence="3" id="KW-0677">Repeat</keyword>
<dbReference type="Proteomes" id="UP000504634">
    <property type="component" value="Unplaced"/>
</dbReference>
<keyword evidence="1" id="KW-0147">Chitin-binding</keyword>
<evidence type="ECO:0000313" key="9">
    <source>
        <dbReference type="RefSeq" id="XP_030372031.1"/>
    </source>
</evidence>
<evidence type="ECO:0000256" key="5">
    <source>
        <dbReference type="ARBA" id="ARBA00023180"/>
    </source>
</evidence>
<dbReference type="PANTHER" id="PTHR23301">
    <property type="entry name" value="CHITIN BINDING PERITROPHIN-A"/>
    <property type="match status" value="1"/>
</dbReference>
<dbReference type="InterPro" id="IPR051940">
    <property type="entry name" value="Chitin_bind-dev_reg"/>
</dbReference>
<dbReference type="PANTHER" id="PTHR23301:SF0">
    <property type="entry name" value="CHITIN-BINDING TYPE-2 DOMAIN-CONTAINING PROTEIN-RELATED"/>
    <property type="match status" value="1"/>
</dbReference>
<dbReference type="GeneID" id="115622269"/>
<feature type="signal peptide" evidence="6">
    <location>
        <begin position="1"/>
        <end position="20"/>
    </location>
</feature>
<feature type="chain" id="PRO_5026760011" evidence="6">
    <location>
        <begin position="21"/>
        <end position="372"/>
    </location>
</feature>
<evidence type="ECO:0000313" key="8">
    <source>
        <dbReference type="Proteomes" id="UP000504634"/>
    </source>
</evidence>
<dbReference type="Pfam" id="PF01607">
    <property type="entry name" value="CBM_14"/>
    <property type="match status" value="4"/>
</dbReference>
<feature type="domain" description="Chitin-binding type-2" evidence="7">
    <location>
        <begin position="31"/>
        <end position="88"/>
    </location>
</feature>
<feature type="domain" description="Chitin-binding type-2" evidence="7">
    <location>
        <begin position="236"/>
        <end position="291"/>
    </location>
</feature>
<sequence length="372" mass="39038">MAGIHLLACILCLVLSKALSADVVEGNYNVTAFCTSVKTGTRLGSLESCEKYYQCSSTGPVAYNCGSGLSFDLANQRCAVSSQVNCAVGVGSVGNPCAGKTGSNWLPIQGNCKGYVFCQDEKEIGTGTCPSGSKFNGQTQACESGQCSDEIGGTYLQNLCSVVPPSIFFGSTADCATWNYCSPSGELITGSCDSSDGETGATEDSKIAFNVQQQVCDYTSDSVCSRVTDKDLTSGGGSCDTSGEKKGDSYVCGYYYVCNGETFVLNYCPTGQYYDTVAEACRLRQIAVATEGCNRCQDATTSFVNAVDKTACREYLYCKNGVGTPTGPCPAGTYFDEKYQVCASDENLQTYVSDNGACSGAVAEEEATTPDD</sequence>
<dbReference type="RefSeq" id="XP_030372031.1">
    <property type="nucleotide sequence ID" value="XM_030516171.1"/>
</dbReference>
<evidence type="ECO:0000256" key="6">
    <source>
        <dbReference type="SAM" id="SignalP"/>
    </source>
</evidence>
<protein>
    <submittedName>
        <fullName evidence="9">Peritrophin-48</fullName>
    </submittedName>
</protein>
<dbReference type="AlphaFoldDB" id="A0A6J2T520"/>
<evidence type="ECO:0000256" key="2">
    <source>
        <dbReference type="ARBA" id="ARBA00022729"/>
    </source>
</evidence>
<gene>
    <name evidence="9" type="primary">LOC115622269</name>
</gene>
<evidence type="ECO:0000256" key="4">
    <source>
        <dbReference type="ARBA" id="ARBA00023157"/>
    </source>
</evidence>
<keyword evidence="4" id="KW-1015">Disulfide bond</keyword>